<proteinExistence type="predicted"/>
<name>A0A3N0VKA0_9GAMM</name>
<dbReference type="Pfam" id="PF10129">
    <property type="entry name" value="OpgC_C"/>
    <property type="match status" value="1"/>
</dbReference>
<dbReference type="RefSeq" id="WP_123209997.1">
    <property type="nucleotide sequence ID" value="NZ_RJVO01000001.1"/>
</dbReference>
<keyword evidence="3" id="KW-1185">Reference proteome</keyword>
<feature type="transmembrane region" description="Helical" evidence="1">
    <location>
        <begin position="236"/>
        <end position="256"/>
    </location>
</feature>
<feature type="transmembrane region" description="Helical" evidence="1">
    <location>
        <begin position="207"/>
        <end position="224"/>
    </location>
</feature>
<evidence type="ECO:0000313" key="2">
    <source>
        <dbReference type="EMBL" id="ROH93145.1"/>
    </source>
</evidence>
<dbReference type="PANTHER" id="PTHR38592:SF3">
    <property type="entry name" value="BLL4819 PROTEIN"/>
    <property type="match status" value="1"/>
</dbReference>
<keyword evidence="1" id="KW-0472">Membrane</keyword>
<dbReference type="PANTHER" id="PTHR38592">
    <property type="entry name" value="BLL4819 PROTEIN"/>
    <property type="match status" value="1"/>
</dbReference>
<dbReference type="InParanoid" id="A0A3N0VKA0"/>
<feature type="transmembrane region" description="Helical" evidence="1">
    <location>
        <begin position="321"/>
        <end position="339"/>
    </location>
</feature>
<feature type="transmembrane region" description="Helical" evidence="1">
    <location>
        <begin position="345"/>
        <end position="366"/>
    </location>
</feature>
<sequence length="383" mass="42404">MTRHAELDALRGLLLVLMTLTHLPTRYSAYSSQLFGFVSAAEGFVFLSGLVAGLVYWRIRQSQGEAALRQRLRRRAWQLYGVHLALLLFLFTVGAALGHFGERPMLRNLLSFYFEQPLVALWAGPLLLYQPPLLDILPTYIVLLLATGFWMRLAARRGWATALGLSLLLWAFAQLHGRAWLLALFNRATGDTVPNLPLPVLGYFDDFAWQLLWVSGLWVGHLLAEGRGQELRPRPALAWAAIGATAFALAWFHRWLPPSLGLPVVDAEFWLQWVDKVLLRPLRLSQFLLLAVSLACLSHWLRPVALAAPGRMLAGLGRASLPVFSVHLLLVLLSLGLIQQEEVPLSAPAELALVIGTLAAMAASAWRHGRRGTLSHPGALRAA</sequence>
<dbReference type="Proteomes" id="UP000282106">
    <property type="component" value="Unassembled WGS sequence"/>
</dbReference>
<feature type="transmembrane region" description="Helical" evidence="1">
    <location>
        <begin position="77"/>
        <end position="100"/>
    </location>
</feature>
<feature type="transmembrane region" description="Helical" evidence="1">
    <location>
        <begin position="35"/>
        <end position="57"/>
    </location>
</feature>
<protein>
    <submittedName>
        <fullName evidence="2">OpgC domain-containing protein</fullName>
    </submittedName>
</protein>
<feature type="transmembrane region" description="Helical" evidence="1">
    <location>
        <begin position="284"/>
        <end position="301"/>
    </location>
</feature>
<dbReference type="EMBL" id="RJVO01000001">
    <property type="protein sequence ID" value="ROH93145.1"/>
    <property type="molecule type" value="Genomic_DNA"/>
</dbReference>
<dbReference type="AlphaFoldDB" id="A0A3N0VKA0"/>
<evidence type="ECO:0000256" key="1">
    <source>
        <dbReference type="SAM" id="Phobius"/>
    </source>
</evidence>
<comment type="caution">
    <text evidence="2">The sequence shown here is derived from an EMBL/GenBank/DDBJ whole genome shotgun (WGS) entry which is preliminary data.</text>
</comment>
<feature type="transmembrane region" description="Helical" evidence="1">
    <location>
        <begin position="12"/>
        <end position="29"/>
    </location>
</feature>
<dbReference type="InterPro" id="IPR014550">
    <property type="entry name" value="UCP028704_OpgC"/>
</dbReference>
<keyword evidence="1" id="KW-0812">Transmembrane</keyword>
<accession>A0A3N0VKA0</accession>
<feature type="transmembrane region" description="Helical" evidence="1">
    <location>
        <begin position="167"/>
        <end position="187"/>
    </location>
</feature>
<gene>
    <name evidence="2" type="ORF">ED208_01020</name>
</gene>
<evidence type="ECO:0000313" key="3">
    <source>
        <dbReference type="Proteomes" id="UP000282106"/>
    </source>
</evidence>
<feature type="transmembrane region" description="Helical" evidence="1">
    <location>
        <begin position="136"/>
        <end position="155"/>
    </location>
</feature>
<reference evidence="2 3" key="1">
    <citation type="submission" date="2018-10" db="EMBL/GenBank/DDBJ databases">
        <authorList>
            <person name="Chen W.-M."/>
        </authorList>
    </citation>
    <scope>NUCLEOTIDE SEQUENCE [LARGE SCALE GENOMIC DNA]</scope>
    <source>
        <strain evidence="2 3">THS-13</strain>
    </source>
</reference>
<dbReference type="PIRSF" id="PIRSF028704">
    <property type="entry name" value="UPC028704"/>
    <property type="match status" value="1"/>
</dbReference>
<keyword evidence="1" id="KW-1133">Transmembrane helix</keyword>
<organism evidence="2 3">
    <name type="scientific">Stagnimonas aquatica</name>
    <dbReference type="NCBI Taxonomy" id="2689987"/>
    <lineage>
        <taxon>Bacteria</taxon>
        <taxon>Pseudomonadati</taxon>
        <taxon>Pseudomonadota</taxon>
        <taxon>Gammaproteobacteria</taxon>
        <taxon>Nevskiales</taxon>
        <taxon>Nevskiaceae</taxon>
        <taxon>Stagnimonas</taxon>
    </lineage>
</organism>